<evidence type="ECO:0000256" key="1">
    <source>
        <dbReference type="SAM" id="MobiDB-lite"/>
    </source>
</evidence>
<name>A0A8J3YRV3_9ACTN</name>
<dbReference type="AlphaFoldDB" id="A0A8J3YRV3"/>
<evidence type="ECO:0008006" key="5">
    <source>
        <dbReference type="Google" id="ProtNLM"/>
    </source>
</evidence>
<evidence type="ECO:0000313" key="3">
    <source>
        <dbReference type="EMBL" id="GIJ48593.1"/>
    </source>
</evidence>
<dbReference type="EMBL" id="BOPF01000021">
    <property type="protein sequence ID" value="GIJ48593.1"/>
    <property type="molecule type" value="Genomic_DNA"/>
</dbReference>
<dbReference type="Proteomes" id="UP000619260">
    <property type="component" value="Unassembled WGS sequence"/>
</dbReference>
<comment type="caution">
    <text evidence="3">The sequence shown here is derived from an EMBL/GenBank/DDBJ whole genome shotgun (WGS) entry which is preliminary data.</text>
</comment>
<proteinExistence type="predicted"/>
<sequence>MGVVVLLALVGGSVSAAGATPVRSAPVGARAAVAGPSPSASSAPVSVRDLFEVELAKQATAITTGDVRAYLRPADPALHDRMLRIYGSLRAMKAVAVTMTVSGSPQRVTEGQGAPIAGGQPFGGRRGGDNGPPDGRWRATVELSFCAAADGCVRAPTKVQSEWTVTGTVAKLVAYPDSTDRGPRPWEASDLRAAVGERVVVAGTSHTSARLPAVLETAEKAAKIADRYARWRPAPTRYMVYLADPEDWAKWYGGKQAAWVAGFAMPLAPDYTEIVLNATRVDAAESLDTLTHEFAHVTTLAGVSRNYSDTWVLVEGVAEFAAHAGEDPRKYRWLDGTRTYVRSGQWPGTAALSAPAESASVGDATGRYGVAYLAVRRIADRFGEDRMWSFFEAVVRSAESPERAAPRVLGAEWSDVAADCDASIRSLVN</sequence>
<organism evidence="3 4">
    <name type="scientific">Virgisporangium aliadipatigenens</name>
    <dbReference type="NCBI Taxonomy" id="741659"/>
    <lineage>
        <taxon>Bacteria</taxon>
        <taxon>Bacillati</taxon>
        <taxon>Actinomycetota</taxon>
        <taxon>Actinomycetes</taxon>
        <taxon>Micromonosporales</taxon>
        <taxon>Micromonosporaceae</taxon>
        <taxon>Virgisporangium</taxon>
    </lineage>
</organism>
<reference evidence="3" key="1">
    <citation type="submission" date="2021-01" db="EMBL/GenBank/DDBJ databases">
        <title>Whole genome shotgun sequence of Virgisporangium aliadipatigenens NBRC 105644.</title>
        <authorList>
            <person name="Komaki H."/>
            <person name="Tamura T."/>
        </authorList>
    </citation>
    <scope>NUCLEOTIDE SEQUENCE</scope>
    <source>
        <strain evidence="3">NBRC 105644</strain>
    </source>
</reference>
<gene>
    <name evidence="3" type="ORF">Val02_54790</name>
</gene>
<accession>A0A8J3YRV3</accession>
<evidence type="ECO:0000256" key="2">
    <source>
        <dbReference type="SAM" id="SignalP"/>
    </source>
</evidence>
<feature type="region of interest" description="Disordered" evidence="1">
    <location>
        <begin position="105"/>
        <end position="136"/>
    </location>
</feature>
<feature type="chain" id="PRO_5035278534" description="Peptidase MA superfamily protein" evidence="2">
    <location>
        <begin position="17"/>
        <end position="429"/>
    </location>
</feature>
<keyword evidence="4" id="KW-1185">Reference proteome</keyword>
<keyword evidence="2" id="KW-0732">Signal</keyword>
<protein>
    <recommendedName>
        <fullName evidence="5">Peptidase MA superfamily protein</fullName>
    </recommendedName>
</protein>
<feature type="signal peptide" evidence="2">
    <location>
        <begin position="1"/>
        <end position="16"/>
    </location>
</feature>
<evidence type="ECO:0000313" key="4">
    <source>
        <dbReference type="Proteomes" id="UP000619260"/>
    </source>
</evidence>